<dbReference type="SFLD" id="SFLDG01123">
    <property type="entry name" value="methyltransferase_(Class_B)"/>
    <property type="match status" value="1"/>
</dbReference>
<dbReference type="Proteomes" id="UP001234916">
    <property type="component" value="Chromosome"/>
</dbReference>
<evidence type="ECO:0000256" key="5">
    <source>
        <dbReference type="ARBA" id="ARBA00022723"/>
    </source>
</evidence>
<dbReference type="PROSITE" id="PS51332">
    <property type="entry name" value="B12_BINDING"/>
    <property type="match status" value="1"/>
</dbReference>
<dbReference type="KEGG" id="npv:OHM77_10430"/>
<comment type="cofactor">
    <cofactor evidence="1">
        <name>[4Fe-4S] cluster</name>
        <dbReference type="ChEBI" id="CHEBI:49883"/>
    </cofactor>
</comment>
<dbReference type="CDD" id="cd01335">
    <property type="entry name" value="Radical_SAM"/>
    <property type="match status" value="1"/>
</dbReference>
<accession>A0AA49FJQ9</accession>
<keyword evidence="4" id="KW-0949">S-adenosyl-L-methionine</keyword>
<feature type="domain" description="B12-binding" evidence="8">
    <location>
        <begin position="14"/>
        <end position="147"/>
    </location>
</feature>
<dbReference type="SMART" id="SM00729">
    <property type="entry name" value="Elp3"/>
    <property type="match status" value="1"/>
</dbReference>
<dbReference type="GO" id="GO:0031419">
    <property type="term" value="F:cobalamin binding"/>
    <property type="evidence" value="ECO:0007669"/>
    <property type="project" value="InterPro"/>
</dbReference>
<dbReference type="InterPro" id="IPR006638">
    <property type="entry name" value="Elp3/MiaA/NifB-like_rSAM"/>
</dbReference>
<dbReference type="InterPro" id="IPR013785">
    <property type="entry name" value="Aldolase_TIM"/>
</dbReference>
<keyword evidence="6" id="KW-0408">Iron</keyword>
<sequence>MAKILLINPSYLRTYGTNQAGMANPVYPVLSLATLAGAAQRAGHRPEILDLSYRAYDPEELRRQITRGGYDVVGITATSPLVNQTRDISFLVKDISSDIRVIAGGAHPSALPVETIHESALDAVVVGEGDMTIVDILDGKQFSDVPGICWRNGDTPVMNAPRPMVMDLDELAMPAWELYPVDEYRGRITKIIAKYAPLATIEFSRGCVFRCDFCGSKNTMGLGYRKKSPERCAEEMLYLQKLGYREALLTDDIFTSDNDWAVAVCEEFVRRGVKVVWTCTNGIRVDSANQKLFEMMKRAGCYRVHFGFESGNDAVLRAFGKGGKASLQQGIEAVRMARRAGLETWGMFMFGLSADTMESMTDTIAYAKKVEVDVMKFGITIPFPGTPMFNEMHKLGRIKTYDWDDYNVYNEANSIMDHPHLSWSTIKEYYHRAYVECYYKNPSYILRRFIRSIKTAELFWDAYFFVRFWLMLSSQPDTPDQENYAYRHWWEPLNIPPSSIRAYEVPVVRMKRPYKNRDAAPNCS</sequence>
<dbReference type="CDD" id="cd02068">
    <property type="entry name" value="radical_SAM_B12_BD"/>
    <property type="match status" value="1"/>
</dbReference>
<dbReference type="InterPro" id="IPR051198">
    <property type="entry name" value="BchE-like"/>
</dbReference>
<evidence type="ECO:0000256" key="6">
    <source>
        <dbReference type="ARBA" id="ARBA00023004"/>
    </source>
</evidence>
<evidence type="ECO:0000256" key="1">
    <source>
        <dbReference type="ARBA" id="ARBA00001966"/>
    </source>
</evidence>
<dbReference type="InterPro" id="IPR007197">
    <property type="entry name" value="rSAM"/>
</dbReference>
<dbReference type="AlphaFoldDB" id="A0AA49FJQ9"/>
<dbReference type="EMBL" id="CP107246">
    <property type="protein sequence ID" value="WIM05107.1"/>
    <property type="molecule type" value="Genomic_DNA"/>
</dbReference>
<evidence type="ECO:0000256" key="3">
    <source>
        <dbReference type="ARBA" id="ARBA00022679"/>
    </source>
</evidence>
<keyword evidence="5" id="KW-0479">Metal-binding</keyword>
<dbReference type="Gene3D" id="3.40.50.280">
    <property type="entry name" value="Cobalamin-binding domain"/>
    <property type="match status" value="1"/>
</dbReference>
<dbReference type="PROSITE" id="PS51918">
    <property type="entry name" value="RADICAL_SAM"/>
    <property type="match status" value="1"/>
</dbReference>
<name>A0AA49FJQ9_9PROT</name>
<proteinExistence type="predicted"/>
<dbReference type="InterPro" id="IPR034466">
    <property type="entry name" value="Methyltransferase_Class_B"/>
</dbReference>
<organism evidence="10">
    <name type="scientific">Candidatus Nitricoxidivorans perseverans</name>
    <dbReference type="NCBI Taxonomy" id="2975601"/>
    <lineage>
        <taxon>Bacteria</taxon>
        <taxon>Pseudomonadati</taxon>
        <taxon>Pseudomonadota</taxon>
        <taxon>Betaproteobacteria</taxon>
        <taxon>Nitrosomonadales</taxon>
        <taxon>Sterolibacteriaceae</taxon>
        <taxon>Candidatus Nitricoxidivorans</taxon>
    </lineage>
</organism>
<dbReference type="Pfam" id="PF04055">
    <property type="entry name" value="Radical_SAM"/>
    <property type="match status" value="1"/>
</dbReference>
<feature type="domain" description="Radical SAM core" evidence="9">
    <location>
        <begin position="193"/>
        <end position="419"/>
    </location>
</feature>
<evidence type="ECO:0000256" key="2">
    <source>
        <dbReference type="ARBA" id="ARBA00022603"/>
    </source>
</evidence>
<dbReference type="PANTHER" id="PTHR43409:SF7">
    <property type="entry name" value="BLL1977 PROTEIN"/>
    <property type="match status" value="1"/>
</dbReference>
<evidence type="ECO:0000256" key="7">
    <source>
        <dbReference type="ARBA" id="ARBA00023014"/>
    </source>
</evidence>
<keyword evidence="2" id="KW-0489">Methyltransferase</keyword>
<evidence type="ECO:0000259" key="9">
    <source>
        <dbReference type="PROSITE" id="PS51918"/>
    </source>
</evidence>
<dbReference type="GO" id="GO:0003824">
    <property type="term" value="F:catalytic activity"/>
    <property type="evidence" value="ECO:0007669"/>
    <property type="project" value="InterPro"/>
</dbReference>
<dbReference type="Gene3D" id="3.20.20.70">
    <property type="entry name" value="Aldolase class I"/>
    <property type="match status" value="1"/>
</dbReference>
<dbReference type="GO" id="GO:0051539">
    <property type="term" value="F:4 iron, 4 sulfur cluster binding"/>
    <property type="evidence" value="ECO:0007669"/>
    <property type="project" value="UniProtKB-KW"/>
</dbReference>
<evidence type="ECO:0000256" key="4">
    <source>
        <dbReference type="ARBA" id="ARBA00022691"/>
    </source>
</evidence>
<dbReference type="PANTHER" id="PTHR43409">
    <property type="entry name" value="ANAEROBIC MAGNESIUM-PROTOPORPHYRIN IX MONOMETHYL ESTER CYCLASE-RELATED"/>
    <property type="match status" value="1"/>
</dbReference>
<dbReference type="GO" id="GO:0046872">
    <property type="term" value="F:metal ion binding"/>
    <property type="evidence" value="ECO:0007669"/>
    <property type="project" value="UniProtKB-KW"/>
</dbReference>
<evidence type="ECO:0000259" key="8">
    <source>
        <dbReference type="PROSITE" id="PS51332"/>
    </source>
</evidence>
<keyword evidence="7" id="KW-0411">Iron-sulfur</keyword>
<reference evidence="10" key="1">
    <citation type="journal article" date="2023" name="Nat. Microbiol.">
        <title>Enrichment and characterization of a nitric oxide-reducing microbial community in a continuous bioreactor.</title>
        <authorList>
            <person name="Garrido-Amador P."/>
            <person name="Stortenbeker N."/>
            <person name="Wessels H.J.C.T."/>
            <person name="Speth D.R."/>
            <person name="Garcia-Heredia I."/>
            <person name="Kartal B."/>
        </authorList>
    </citation>
    <scope>NUCLEOTIDE SEQUENCE</scope>
    <source>
        <strain evidence="10">MAG1</strain>
    </source>
</reference>
<protein>
    <submittedName>
        <fullName evidence="10">B12-binding domain-containing radical SAM protein</fullName>
    </submittedName>
</protein>
<gene>
    <name evidence="10" type="ORF">OHM77_10430</name>
</gene>
<keyword evidence="3" id="KW-0808">Transferase</keyword>
<dbReference type="SUPFAM" id="SSF102114">
    <property type="entry name" value="Radical SAM enzymes"/>
    <property type="match status" value="1"/>
</dbReference>
<evidence type="ECO:0000313" key="10">
    <source>
        <dbReference type="EMBL" id="WIM05107.1"/>
    </source>
</evidence>
<dbReference type="SFLD" id="SFLDS00029">
    <property type="entry name" value="Radical_SAM"/>
    <property type="match status" value="1"/>
</dbReference>
<dbReference type="InterPro" id="IPR006158">
    <property type="entry name" value="Cobalamin-bd"/>
</dbReference>
<dbReference type="Pfam" id="PF02310">
    <property type="entry name" value="B12-binding"/>
    <property type="match status" value="1"/>
</dbReference>
<dbReference type="InterPro" id="IPR058240">
    <property type="entry name" value="rSAM_sf"/>
</dbReference>
<dbReference type="SFLD" id="SFLDG01082">
    <property type="entry name" value="B12-binding_domain_containing"/>
    <property type="match status" value="1"/>
</dbReference>